<dbReference type="STRING" id="1330330.IX53_09315"/>
<protein>
    <recommendedName>
        <fullName evidence="3">Transposase Helix-turn-helix domain-containing protein</fullName>
    </recommendedName>
</protein>
<dbReference type="Proteomes" id="UP000035159">
    <property type="component" value="Chromosome"/>
</dbReference>
<gene>
    <name evidence="1" type="ORF">IX53_09315</name>
</gene>
<dbReference type="KEGG" id="kpf:IX53_09315"/>
<evidence type="ECO:0000313" key="1">
    <source>
        <dbReference type="EMBL" id="AKI97990.1"/>
    </source>
</evidence>
<dbReference type="EMBL" id="CP011232">
    <property type="protein sequence ID" value="AKI97990.1"/>
    <property type="molecule type" value="Genomic_DNA"/>
</dbReference>
<sequence>MPTTNSSQILPDVIKHLHFARKEQERFVLSYPSAFLLALTIKNTKRLAKLCNCSQSSVSRFLNTDSISTRTLSYSRVRFVSDFLARNALNPKYIIFDETVIKISLCSFL</sequence>
<proteinExistence type="predicted"/>
<accession>A0A0G2Z8S0</accession>
<keyword evidence="2" id="KW-1185">Reference proteome</keyword>
<dbReference type="AlphaFoldDB" id="A0A0G2Z8S0"/>
<name>A0A0G2Z8S0_9BACT</name>
<evidence type="ECO:0008006" key="3">
    <source>
        <dbReference type="Google" id="ProtNLM"/>
    </source>
</evidence>
<reference evidence="1 2" key="1">
    <citation type="submission" date="2015-04" db="EMBL/GenBank/DDBJ databases">
        <title>Complete Genome Sequence of Kosmotoga pacifica SLHLJ1.</title>
        <authorList>
            <person name="Jiang L.J."/>
            <person name="Shao Z.Z."/>
            <person name="Jebbar M."/>
        </authorList>
    </citation>
    <scope>NUCLEOTIDE SEQUENCE [LARGE SCALE GENOMIC DNA]</scope>
    <source>
        <strain evidence="1 2">SLHLJ1</strain>
    </source>
</reference>
<organism evidence="1 2">
    <name type="scientific">Kosmotoga pacifica</name>
    <dbReference type="NCBI Taxonomy" id="1330330"/>
    <lineage>
        <taxon>Bacteria</taxon>
        <taxon>Thermotogati</taxon>
        <taxon>Thermotogota</taxon>
        <taxon>Thermotogae</taxon>
        <taxon>Kosmotogales</taxon>
        <taxon>Kosmotogaceae</taxon>
        <taxon>Kosmotoga</taxon>
    </lineage>
</organism>
<evidence type="ECO:0000313" key="2">
    <source>
        <dbReference type="Proteomes" id="UP000035159"/>
    </source>
</evidence>